<evidence type="ECO:0000313" key="3">
    <source>
        <dbReference type="Proteomes" id="UP001617296"/>
    </source>
</evidence>
<dbReference type="Gene3D" id="1.10.260.40">
    <property type="entry name" value="lambda repressor-like DNA-binding domains"/>
    <property type="match status" value="1"/>
</dbReference>
<dbReference type="RefSeq" id="WP_401233984.1">
    <property type="nucleotide sequence ID" value="NZ_JBIUVY010000065.1"/>
</dbReference>
<name>A0ABW8DTE3_9PSED</name>
<dbReference type="CDD" id="cd00093">
    <property type="entry name" value="HTH_XRE"/>
    <property type="match status" value="1"/>
</dbReference>
<comment type="caution">
    <text evidence="2">The sequence shown here is derived from an EMBL/GenBank/DDBJ whole genome shotgun (WGS) entry which is preliminary data.</text>
</comment>
<gene>
    <name evidence="2" type="ORF">ACIOUF_24735</name>
</gene>
<evidence type="ECO:0000313" key="2">
    <source>
        <dbReference type="EMBL" id="MFJ2289522.1"/>
    </source>
</evidence>
<reference evidence="2 3" key="1">
    <citation type="submission" date="2024-10" db="EMBL/GenBank/DDBJ databases">
        <title>The Natural Products Discovery Center: Release of the First 8490 Sequenced Strains for Exploring Actinobacteria Biosynthetic Diversity.</title>
        <authorList>
            <person name="Kalkreuter E."/>
            <person name="Kautsar S.A."/>
            <person name="Yang D."/>
            <person name="Bader C.D."/>
            <person name="Teijaro C.N."/>
            <person name="Fluegel L."/>
            <person name="Davis C.M."/>
            <person name="Simpson J.R."/>
            <person name="Lauterbach L."/>
            <person name="Steele A.D."/>
            <person name="Gui C."/>
            <person name="Meng S."/>
            <person name="Li G."/>
            <person name="Viehrig K."/>
            <person name="Ye F."/>
            <person name="Su P."/>
            <person name="Kiefer A.F."/>
            <person name="Nichols A."/>
            <person name="Cepeda A.J."/>
            <person name="Yan W."/>
            <person name="Fan B."/>
            <person name="Jiang Y."/>
            <person name="Adhikari A."/>
            <person name="Zheng C.-J."/>
            <person name="Schuster L."/>
            <person name="Cowan T.M."/>
            <person name="Smanski M.J."/>
            <person name="Chevrette M.G."/>
            <person name="De Carvalho L.P.S."/>
            <person name="Shen B."/>
        </authorList>
    </citation>
    <scope>NUCLEOTIDE SEQUENCE [LARGE SCALE GENOMIC DNA]</scope>
    <source>
        <strain evidence="2 3">NPDC087689</strain>
    </source>
</reference>
<organism evidence="2 3">
    <name type="scientific">Pseudomonas iridis</name>
    <dbReference type="NCBI Taxonomy" id="2710587"/>
    <lineage>
        <taxon>Bacteria</taxon>
        <taxon>Pseudomonadati</taxon>
        <taxon>Pseudomonadota</taxon>
        <taxon>Gammaproteobacteria</taxon>
        <taxon>Pseudomonadales</taxon>
        <taxon>Pseudomonadaceae</taxon>
        <taxon>Pseudomonas</taxon>
    </lineage>
</organism>
<dbReference type="PROSITE" id="PS50943">
    <property type="entry name" value="HTH_CROC1"/>
    <property type="match status" value="1"/>
</dbReference>
<sequence length="115" mass="12842">MTTRFNHPEDVKLLGRRIMEARKARGLTLKELSESVDVHYTQISRIERGQASLMGKNMQKICKFLSISEAAVSSADAVKELPRKVEALISNWPESASLLLSIVEAMEATLQSRQA</sequence>
<feature type="domain" description="HTH cro/C1-type" evidence="1">
    <location>
        <begin position="18"/>
        <end position="72"/>
    </location>
</feature>
<accession>A0ABW8DTE3</accession>
<proteinExistence type="predicted"/>
<dbReference type="SMART" id="SM00530">
    <property type="entry name" value="HTH_XRE"/>
    <property type="match status" value="1"/>
</dbReference>
<dbReference type="EMBL" id="JBIUVY010000065">
    <property type="protein sequence ID" value="MFJ2289522.1"/>
    <property type="molecule type" value="Genomic_DNA"/>
</dbReference>
<dbReference type="Proteomes" id="UP001617296">
    <property type="component" value="Unassembled WGS sequence"/>
</dbReference>
<dbReference type="InterPro" id="IPR001387">
    <property type="entry name" value="Cro/C1-type_HTH"/>
</dbReference>
<dbReference type="InterPro" id="IPR010982">
    <property type="entry name" value="Lambda_DNA-bd_dom_sf"/>
</dbReference>
<dbReference type="SUPFAM" id="SSF47413">
    <property type="entry name" value="lambda repressor-like DNA-binding domains"/>
    <property type="match status" value="1"/>
</dbReference>
<keyword evidence="3" id="KW-1185">Reference proteome</keyword>
<protein>
    <submittedName>
        <fullName evidence="2">Helix-turn-helix domain-containing protein</fullName>
    </submittedName>
</protein>
<dbReference type="Pfam" id="PF01381">
    <property type="entry name" value="HTH_3"/>
    <property type="match status" value="1"/>
</dbReference>
<evidence type="ECO:0000259" key="1">
    <source>
        <dbReference type="PROSITE" id="PS50943"/>
    </source>
</evidence>